<dbReference type="PRINTS" id="PR00455">
    <property type="entry name" value="HTHTETR"/>
</dbReference>
<dbReference type="GO" id="GO:0000976">
    <property type="term" value="F:transcription cis-regulatory region binding"/>
    <property type="evidence" value="ECO:0007669"/>
    <property type="project" value="TreeGrafter"/>
</dbReference>
<feature type="domain" description="HTH tetR-type" evidence="3">
    <location>
        <begin position="17"/>
        <end position="77"/>
    </location>
</feature>
<evidence type="ECO:0000259" key="3">
    <source>
        <dbReference type="PROSITE" id="PS50977"/>
    </source>
</evidence>
<dbReference type="InterPro" id="IPR036271">
    <property type="entry name" value="Tet_transcr_reg_TetR-rel_C_sf"/>
</dbReference>
<dbReference type="RefSeq" id="WP_263995215.1">
    <property type="nucleotide sequence ID" value="NZ_JACKVK010000005.1"/>
</dbReference>
<dbReference type="SUPFAM" id="SSF46689">
    <property type="entry name" value="Homeodomain-like"/>
    <property type="match status" value="1"/>
</dbReference>
<dbReference type="PANTHER" id="PTHR30055">
    <property type="entry name" value="HTH-TYPE TRANSCRIPTIONAL REGULATOR RUTR"/>
    <property type="match status" value="1"/>
</dbReference>
<evidence type="ECO:0000256" key="1">
    <source>
        <dbReference type="ARBA" id="ARBA00023125"/>
    </source>
</evidence>
<accession>A0A9X3C2J4</accession>
<comment type="caution">
    <text evidence="4">The sequence shown here is derived from an EMBL/GenBank/DDBJ whole genome shotgun (WGS) entry which is preliminary data.</text>
</comment>
<proteinExistence type="predicted"/>
<dbReference type="Gene3D" id="1.10.10.60">
    <property type="entry name" value="Homeodomain-like"/>
    <property type="match status" value="1"/>
</dbReference>
<dbReference type="SUPFAM" id="SSF48498">
    <property type="entry name" value="Tetracyclin repressor-like, C-terminal domain"/>
    <property type="match status" value="1"/>
</dbReference>
<dbReference type="InterPro" id="IPR023772">
    <property type="entry name" value="DNA-bd_HTH_TetR-type_CS"/>
</dbReference>
<dbReference type="PANTHER" id="PTHR30055:SF184">
    <property type="entry name" value="HTH-TYPE TRANSCRIPTIONAL REGULATOR ETHR"/>
    <property type="match status" value="1"/>
</dbReference>
<dbReference type="InterPro" id="IPR009057">
    <property type="entry name" value="Homeodomain-like_sf"/>
</dbReference>
<dbReference type="Proteomes" id="UP001141629">
    <property type="component" value="Unassembled WGS sequence"/>
</dbReference>
<sequence>MTKSWPSRRTATPRKGDLREEQILDSAEALLATKGYTGMTVADIAESAGVTRGALYFYFASKQDVTTALVARTTQALQEKSGAALSNTAPVDEVIATALERTAQLWRQHGPVMRVAVDLGSSVPEIDRLWTDTANVFVEAITDVLRRGGVPTGDGPGDAPALGRALCWMIERSFYQASKISVADLDAARQTCQEVWLRLVQAS</sequence>
<feature type="DNA-binding region" description="H-T-H motif" evidence="2">
    <location>
        <begin position="40"/>
        <end position="59"/>
    </location>
</feature>
<evidence type="ECO:0000313" key="4">
    <source>
        <dbReference type="EMBL" id="MCV7420427.1"/>
    </source>
</evidence>
<keyword evidence="5" id="KW-1185">Reference proteome</keyword>
<protein>
    <submittedName>
        <fullName evidence="4">TetR/AcrR family transcriptional regulator</fullName>
    </submittedName>
</protein>
<dbReference type="EMBL" id="JACKVK010000005">
    <property type="protein sequence ID" value="MCV7420427.1"/>
    <property type="molecule type" value="Genomic_DNA"/>
</dbReference>
<name>A0A9X3C2J4_9MYCO</name>
<reference evidence="4" key="1">
    <citation type="submission" date="2020-07" db="EMBL/GenBank/DDBJ databases">
        <authorList>
            <person name="Pettersson B.M.F."/>
            <person name="Behra P.R.K."/>
            <person name="Ramesh M."/>
            <person name="Das S."/>
            <person name="Dasgupta S."/>
            <person name="Kirsebom L.A."/>
        </authorList>
    </citation>
    <scope>NUCLEOTIDE SEQUENCE</scope>
    <source>
        <strain evidence="4">DSM 44838</strain>
    </source>
</reference>
<dbReference type="InterPro" id="IPR001647">
    <property type="entry name" value="HTH_TetR"/>
</dbReference>
<gene>
    <name evidence="4" type="ORF">H7K45_07740</name>
</gene>
<dbReference type="PROSITE" id="PS01081">
    <property type="entry name" value="HTH_TETR_1"/>
    <property type="match status" value="1"/>
</dbReference>
<organism evidence="4 5">
    <name type="scientific">Mycobacterium yunnanensis</name>
    <dbReference type="NCBI Taxonomy" id="368477"/>
    <lineage>
        <taxon>Bacteria</taxon>
        <taxon>Bacillati</taxon>
        <taxon>Actinomycetota</taxon>
        <taxon>Actinomycetes</taxon>
        <taxon>Mycobacteriales</taxon>
        <taxon>Mycobacteriaceae</taxon>
        <taxon>Mycobacterium</taxon>
    </lineage>
</organism>
<dbReference type="Gene3D" id="1.10.357.10">
    <property type="entry name" value="Tetracycline Repressor, domain 2"/>
    <property type="match status" value="1"/>
</dbReference>
<dbReference type="AlphaFoldDB" id="A0A9X3C2J4"/>
<reference evidence="4" key="2">
    <citation type="journal article" date="2022" name="BMC Genomics">
        <title>Comparative genome analysis of mycobacteria focusing on tRNA and non-coding RNA.</title>
        <authorList>
            <person name="Behra P.R.K."/>
            <person name="Pettersson B.M.F."/>
            <person name="Ramesh M."/>
            <person name="Das S."/>
            <person name="Dasgupta S."/>
            <person name="Kirsebom L.A."/>
        </authorList>
    </citation>
    <scope>NUCLEOTIDE SEQUENCE</scope>
    <source>
        <strain evidence="4">DSM 44838</strain>
    </source>
</reference>
<dbReference type="InterPro" id="IPR050109">
    <property type="entry name" value="HTH-type_TetR-like_transc_reg"/>
</dbReference>
<evidence type="ECO:0000256" key="2">
    <source>
        <dbReference type="PROSITE-ProRule" id="PRU00335"/>
    </source>
</evidence>
<dbReference type="PROSITE" id="PS50977">
    <property type="entry name" value="HTH_TETR_2"/>
    <property type="match status" value="1"/>
</dbReference>
<keyword evidence="1 2" id="KW-0238">DNA-binding</keyword>
<evidence type="ECO:0000313" key="5">
    <source>
        <dbReference type="Proteomes" id="UP001141629"/>
    </source>
</evidence>
<dbReference type="Pfam" id="PF00440">
    <property type="entry name" value="TetR_N"/>
    <property type="match status" value="1"/>
</dbReference>
<dbReference type="GO" id="GO:0003700">
    <property type="term" value="F:DNA-binding transcription factor activity"/>
    <property type="evidence" value="ECO:0007669"/>
    <property type="project" value="TreeGrafter"/>
</dbReference>